<name>A0A4P7GKJ6_9ACTN</name>
<evidence type="ECO:0000313" key="2">
    <source>
        <dbReference type="EMBL" id="QBR92297.1"/>
    </source>
</evidence>
<dbReference type="InterPro" id="IPR002048">
    <property type="entry name" value="EF_hand_dom"/>
</dbReference>
<dbReference type="RefSeq" id="WP_135076289.1">
    <property type="nucleotide sequence ID" value="NZ_CP038267.1"/>
</dbReference>
<gene>
    <name evidence="2" type="ORF">EXE57_08345</name>
</gene>
<dbReference type="GO" id="GO:0009231">
    <property type="term" value="P:riboflavin biosynthetic process"/>
    <property type="evidence" value="ECO:0007669"/>
    <property type="project" value="InterPro"/>
</dbReference>
<dbReference type="GO" id="GO:0008703">
    <property type="term" value="F:5-amino-6-(5-phosphoribosylamino)uracil reductase activity"/>
    <property type="evidence" value="ECO:0007669"/>
    <property type="project" value="InterPro"/>
</dbReference>
<protein>
    <submittedName>
        <fullName evidence="2">Dihydrofolate reductase</fullName>
    </submittedName>
</protein>
<dbReference type="PANTHER" id="PTHR38011">
    <property type="entry name" value="DIHYDROFOLATE REDUCTASE FAMILY PROTEIN (AFU_ORTHOLOGUE AFUA_8G06820)"/>
    <property type="match status" value="1"/>
</dbReference>
<dbReference type="PANTHER" id="PTHR38011:SF11">
    <property type="entry name" value="2,5-DIAMINO-6-RIBOSYLAMINO-4(3H)-PYRIMIDINONE 5'-PHOSPHATE REDUCTASE"/>
    <property type="match status" value="1"/>
</dbReference>
<feature type="domain" description="EF-hand" evidence="1">
    <location>
        <begin position="16"/>
        <end position="51"/>
    </location>
</feature>
<dbReference type="SUPFAM" id="SSF53597">
    <property type="entry name" value="Dihydrofolate reductase-like"/>
    <property type="match status" value="1"/>
</dbReference>
<dbReference type="Proteomes" id="UP000294894">
    <property type="component" value="Chromosome"/>
</dbReference>
<dbReference type="InterPro" id="IPR050765">
    <property type="entry name" value="Riboflavin_Biosynth_HTPR"/>
</dbReference>
<dbReference type="GO" id="GO:0005509">
    <property type="term" value="F:calcium ion binding"/>
    <property type="evidence" value="ECO:0007669"/>
    <property type="project" value="InterPro"/>
</dbReference>
<organism evidence="2 3">
    <name type="scientific">Nocardioides euryhalodurans</name>
    <dbReference type="NCBI Taxonomy" id="2518370"/>
    <lineage>
        <taxon>Bacteria</taxon>
        <taxon>Bacillati</taxon>
        <taxon>Actinomycetota</taxon>
        <taxon>Actinomycetes</taxon>
        <taxon>Propionibacteriales</taxon>
        <taxon>Nocardioidaceae</taxon>
        <taxon>Nocardioides</taxon>
    </lineage>
</organism>
<dbReference type="PROSITE" id="PS50222">
    <property type="entry name" value="EF_HAND_2"/>
    <property type="match status" value="1"/>
</dbReference>
<dbReference type="Gene3D" id="3.40.430.10">
    <property type="entry name" value="Dihydrofolate Reductase, subunit A"/>
    <property type="match status" value="1"/>
</dbReference>
<evidence type="ECO:0000259" key="1">
    <source>
        <dbReference type="PROSITE" id="PS50222"/>
    </source>
</evidence>
<evidence type="ECO:0000313" key="3">
    <source>
        <dbReference type="Proteomes" id="UP000294894"/>
    </source>
</evidence>
<dbReference type="EMBL" id="CP038267">
    <property type="protein sequence ID" value="QBR92297.1"/>
    <property type="molecule type" value="Genomic_DNA"/>
</dbReference>
<reference evidence="2 3" key="1">
    <citation type="submission" date="2019-03" db="EMBL/GenBank/DDBJ databases">
        <title>Three New Species of Nocardioides, Nocardioides euryhalodurans sp. nov., Nocardioides seonyuensis sp. nov. and Nocardioides eburneoflavus sp. nov., Iolated from Soil.</title>
        <authorList>
            <person name="Roh S.G."/>
            <person name="Lee C."/>
            <person name="Kim M.-K."/>
            <person name="Kim S.B."/>
        </authorList>
    </citation>
    <scope>NUCLEOTIDE SEQUENCE [LARGE SCALE GENOMIC DNA]</scope>
    <source>
        <strain evidence="2 3">MMS17-SY117</strain>
    </source>
</reference>
<accession>A0A4P7GKJ6</accession>
<dbReference type="OrthoDB" id="3427770at2"/>
<dbReference type="InterPro" id="IPR002734">
    <property type="entry name" value="RibDG_C"/>
</dbReference>
<dbReference type="Pfam" id="PF01872">
    <property type="entry name" value="RibD_C"/>
    <property type="match status" value="1"/>
</dbReference>
<keyword evidence="3" id="KW-1185">Reference proteome</keyword>
<sequence>MSTIYYTATTLDGYLADEEDSLHWLFKQDQDKDGAFSYEEFIAGVGAVCMGSTTYEWVLPHLTDGWVYEQPSWVFTTRDLPRVEGDVRFVQGDVRPVHEQMVAAADGKDVWVVGGGDLAAQFAEAGLLDRLLLSVAPVTLGAGRPLFPRPFDLRLVEMARNGAFACLTYDVVGPLERGPDDPGSLTP</sequence>
<dbReference type="KEGG" id="noy:EXE57_08345"/>
<dbReference type="InterPro" id="IPR024072">
    <property type="entry name" value="DHFR-like_dom_sf"/>
</dbReference>
<proteinExistence type="predicted"/>
<dbReference type="AlphaFoldDB" id="A0A4P7GKJ6"/>